<dbReference type="PANTHER" id="PTHR46825">
    <property type="entry name" value="D-ALANYL-D-ALANINE-CARBOXYPEPTIDASE/ENDOPEPTIDASE AMPH"/>
    <property type="match status" value="1"/>
</dbReference>
<dbReference type="GO" id="GO:0016787">
    <property type="term" value="F:hydrolase activity"/>
    <property type="evidence" value="ECO:0007669"/>
    <property type="project" value="UniProtKB-KW"/>
</dbReference>
<organism evidence="3 4">
    <name type="scientific">Nonomuraea longicatena</name>
    <dbReference type="NCBI Taxonomy" id="83682"/>
    <lineage>
        <taxon>Bacteria</taxon>
        <taxon>Bacillati</taxon>
        <taxon>Actinomycetota</taxon>
        <taxon>Actinomycetes</taxon>
        <taxon>Streptosporangiales</taxon>
        <taxon>Streptosporangiaceae</taxon>
        <taxon>Nonomuraea</taxon>
    </lineage>
</organism>
<dbReference type="Proteomes" id="UP001501578">
    <property type="component" value="Unassembled WGS sequence"/>
</dbReference>
<evidence type="ECO:0000259" key="2">
    <source>
        <dbReference type="Pfam" id="PF00144"/>
    </source>
</evidence>
<dbReference type="Gene3D" id="3.40.710.10">
    <property type="entry name" value="DD-peptidase/beta-lactamase superfamily"/>
    <property type="match status" value="1"/>
</dbReference>
<gene>
    <name evidence="3" type="ORF">GCM10009560_72450</name>
</gene>
<dbReference type="Pfam" id="PF00144">
    <property type="entry name" value="Beta-lactamase"/>
    <property type="match status" value="1"/>
</dbReference>
<dbReference type="InterPro" id="IPR001466">
    <property type="entry name" value="Beta-lactam-related"/>
</dbReference>
<evidence type="ECO:0000256" key="1">
    <source>
        <dbReference type="SAM" id="SignalP"/>
    </source>
</evidence>
<dbReference type="EMBL" id="BAAAHQ010000050">
    <property type="protein sequence ID" value="GAA0951574.1"/>
    <property type="molecule type" value="Genomic_DNA"/>
</dbReference>
<keyword evidence="3" id="KW-0378">Hydrolase</keyword>
<name>A0ABP4BLM1_9ACTN</name>
<dbReference type="InterPro" id="IPR012338">
    <property type="entry name" value="Beta-lactam/transpept-like"/>
</dbReference>
<feature type="chain" id="PRO_5045080235" evidence="1">
    <location>
        <begin position="22"/>
        <end position="349"/>
    </location>
</feature>
<evidence type="ECO:0000313" key="4">
    <source>
        <dbReference type="Proteomes" id="UP001501578"/>
    </source>
</evidence>
<keyword evidence="1" id="KW-0732">Signal</keyword>
<proteinExistence type="predicted"/>
<accession>A0ABP4BLM1</accession>
<protein>
    <submittedName>
        <fullName evidence="3">Serine hydrolase domain-containing protein</fullName>
    </submittedName>
</protein>
<dbReference type="RefSeq" id="WP_343954831.1">
    <property type="nucleotide sequence ID" value="NZ_BAAAHQ010000050.1"/>
</dbReference>
<keyword evidence="4" id="KW-1185">Reference proteome</keyword>
<dbReference type="SUPFAM" id="SSF56601">
    <property type="entry name" value="beta-lactamase/transpeptidase-like"/>
    <property type="match status" value="1"/>
</dbReference>
<dbReference type="InterPro" id="IPR050491">
    <property type="entry name" value="AmpC-like"/>
</dbReference>
<comment type="caution">
    <text evidence="3">The sequence shown here is derived from an EMBL/GenBank/DDBJ whole genome shotgun (WGS) entry which is preliminary data.</text>
</comment>
<evidence type="ECO:0000313" key="3">
    <source>
        <dbReference type="EMBL" id="GAA0951574.1"/>
    </source>
</evidence>
<reference evidence="4" key="1">
    <citation type="journal article" date="2019" name="Int. J. Syst. Evol. Microbiol.">
        <title>The Global Catalogue of Microorganisms (GCM) 10K type strain sequencing project: providing services to taxonomists for standard genome sequencing and annotation.</title>
        <authorList>
            <consortium name="The Broad Institute Genomics Platform"/>
            <consortium name="The Broad Institute Genome Sequencing Center for Infectious Disease"/>
            <person name="Wu L."/>
            <person name="Ma J."/>
        </authorList>
    </citation>
    <scope>NUCLEOTIDE SEQUENCE [LARGE SCALE GENOMIC DNA]</scope>
    <source>
        <strain evidence="4">JCM 11136</strain>
    </source>
</reference>
<feature type="signal peptide" evidence="1">
    <location>
        <begin position="1"/>
        <end position="21"/>
    </location>
</feature>
<sequence length="349" mass="37757">MPKLLTIALTTLTLTATPATTTDRPTTPQHLLNQATTNGGVPGIVAHIRRPGHTWFGTAGVADLTTKNPRKPGEHFRIGSLTKAFTATITLQLAAEHTLTLDDTVAHWLPGTVEQHTGADGTAITIRQLLNHTSGLPDTNPGQPTPKPQQPGKHFIYSKLNYTLAGMIIEKATGTTLTHQITHRITRPLKLTATHLPTTDPTIPDPHPKHYTKTGDTIHDATTTDVSWAWAAGGMISTTDDLHRFLTALLRGRLLPPAQQRDLLTTVPTGTDWIPNTRYGLGIFAQTLTCGRTVWGGGGAITGSWTYAMANRQATHTLVTNTNGDWNNPLTTFTALLENRYCPPAKKTP</sequence>
<dbReference type="PANTHER" id="PTHR46825:SF7">
    <property type="entry name" value="D-ALANYL-D-ALANINE CARBOXYPEPTIDASE"/>
    <property type="match status" value="1"/>
</dbReference>
<feature type="domain" description="Beta-lactamase-related" evidence="2">
    <location>
        <begin position="32"/>
        <end position="325"/>
    </location>
</feature>